<dbReference type="EMBL" id="MN740728">
    <property type="protein sequence ID" value="QHS80919.1"/>
    <property type="molecule type" value="Genomic_DNA"/>
</dbReference>
<evidence type="ECO:0000256" key="1">
    <source>
        <dbReference type="SAM" id="MobiDB-lite"/>
    </source>
</evidence>
<sequence>MLLDLNSAYLLRNEKRREKRAVNGAWDWTAQDNLASCLALGFESWASMLDQGFKSPDEYISFLEGNVSPPGPWQLCTIIAKKYGHRDPVAYCRGSYEHGTYKGFMPCPIVLQKSKEQLKKISDSLENEMKRFQETGEVTLGFKDDILYARVTEVECKLNEFVVQRAENNALKDKILVLEKFVNNHKNSTRALENLLNTLIKQTRLPVVDEASQCDEDADDVEDTEDTEDTEGGNSEKIDEIETYDDSLNAFFLLSALAILIVSLLYSMHKDYNRSSNQELLDNRAAFGTKLLI</sequence>
<keyword evidence="2" id="KW-0472">Membrane</keyword>
<evidence type="ECO:0000256" key="2">
    <source>
        <dbReference type="SAM" id="Phobius"/>
    </source>
</evidence>
<feature type="region of interest" description="Disordered" evidence="1">
    <location>
        <begin position="211"/>
        <end position="238"/>
    </location>
</feature>
<feature type="transmembrane region" description="Helical" evidence="2">
    <location>
        <begin position="248"/>
        <end position="266"/>
    </location>
</feature>
<protein>
    <submittedName>
        <fullName evidence="3">Uncharacterized protein</fullName>
    </submittedName>
</protein>
<dbReference type="AlphaFoldDB" id="A0A6C0AM90"/>
<accession>A0A6C0AM90</accession>
<proteinExistence type="predicted"/>
<evidence type="ECO:0000313" key="3">
    <source>
        <dbReference type="EMBL" id="QHS80919.1"/>
    </source>
</evidence>
<name>A0A6C0AM90_9ZZZZ</name>
<organism evidence="3">
    <name type="scientific">viral metagenome</name>
    <dbReference type="NCBI Taxonomy" id="1070528"/>
    <lineage>
        <taxon>unclassified sequences</taxon>
        <taxon>metagenomes</taxon>
        <taxon>organismal metagenomes</taxon>
    </lineage>
</organism>
<keyword evidence="2" id="KW-0812">Transmembrane</keyword>
<reference evidence="3" key="1">
    <citation type="journal article" date="2020" name="Nature">
        <title>Giant virus diversity and host interactions through global metagenomics.</title>
        <authorList>
            <person name="Schulz F."/>
            <person name="Roux S."/>
            <person name="Paez-Espino D."/>
            <person name="Jungbluth S."/>
            <person name="Walsh D.A."/>
            <person name="Denef V.J."/>
            <person name="McMahon K.D."/>
            <person name="Konstantinidis K.T."/>
            <person name="Eloe-Fadrosh E.A."/>
            <person name="Kyrpides N.C."/>
            <person name="Woyke T."/>
        </authorList>
    </citation>
    <scope>NUCLEOTIDE SEQUENCE</scope>
    <source>
        <strain evidence="3">GVMAG-S-1101161-73</strain>
    </source>
</reference>
<feature type="compositionally biased region" description="Acidic residues" evidence="1">
    <location>
        <begin position="212"/>
        <end position="231"/>
    </location>
</feature>
<keyword evidence="2" id="KW-1133">Transmembrane helix</keyword>